<evidence type="ECO:0000313" key="1">
    <source>
        <dbReference type="EMBL" id="KAL0313556.1"/>
    </source>
</evidence>
<reference evidence="1" key="1">
    <citation type="submission" date="2020-06" db="EMBL/GenBank/DDBJ databases">
        <authorList>
            <person name="Li T."/>
            <person name="Hu X."/>
            <person name="Zhang T."/>
            <person name="Song X."/>
            <person name="Zhang H."/>
            <person name="Dai N."/>
            <person name="Sheng W."/>
            <person name="Hou X."/>
            <person name="Wei L."/>
        </authorList>
    </citation>
    <scope>NUCLEOTIDE SEQUENCE</scope>
    <source>
        <strain evidence="1">G02</strain>
        <tissue evidence="1">Leaf</tissue>
    </source>
</reference>
<dbReference type="InterPro" id="IPR052343">
    <property type="entry name" value="Retrotransposon-Effector_Assoc"/>
</dbReference>
<evidence type="ECO:0008006" key="2">
    <source>
        <dbReference type="Google" id="ProtNLM"/>
    </source>
</evidence>
<reference evidence="1" key="2">
    <citation type="journal article" date="2024" name="Plant">
        <title>Genomic evolution and insights into agronomic trait innovations of Sesamum species.</title>
        <authorList>
            <person name="Miao H."/>
            <person name="Wang L."/>
            <person name="Qu L."/>
            <person name="Liu H."/>
            <person name="Sun Y."/>
            <person name="Le M."/>
            <person name="Wang Q."/>
            <person name="Wei S."/>
            <person name="Zheng Y."/>
            <person name="Lin W."/>
            <person name="Duan Y."/>
            <person name="Cao H."/>
            <person name="Xiong S."/>
            <person name="Wang X."/>
            <person name="Wei L."/>
            <person name="Li C."/>
            <person name="Ma Q."/>
            <person name="Ju M."/>
            <person name="Zhao R."/>
            <person name="Li G."/>
            <person name="Mu C."/>
            <person name="Tian Q."/>
            <person name="Mei H."/>
            <person name="Zhang T."/>
            <person name="Gao T."/>
            <person name="Zhang H."/>
        </authorList>
    </citation>
    <scope>NUCLEOTIDE SEQUENCE</scope>
    <source>
        <strain evidence="1">G02</strain>
    </source>
</reference>
<gene>
    <name evidence="1" type="ORF">Sradi_5754900</name>
</gene>
<accession>A0AAW2L6T2</accession>
<dbReference type="PANTHER" id="PTHR46890:SF48">
    <property type="entry name" value="RNA-DIRECTED DNA POLYMERASE"/>
    <property type="match status" value="1"/>
</dbReference>
<organism evidence="1">
    <name type="scientific">Sesamum radiatum</name>
    <name type="common">Black benniseed</name>
    <dbReference type="NCBI Taxonomy" id="300843"/>
    <lineage>
        <taxon>Eukaryota</taxon>
        <taxon>Viridiplantae</taxon>
        <taxon>Streptophyta</taxon>
        <taxon>Embryophyta</taxon>
        <taxon>Tracheophyta</taxon>
        <taxon>Spermatophyta</taxon>
        <taxon>Magnoliopsida</taxon>
        <taxon>eudicotyledons</taxon>
        <taxon>Gunneridae</taxon>
        <taxon>Pentapetalae</taxon>
        <taxon>asterids</taxon>
        <taxon>lamiids</taxon>
        <taxon>Lamiales</taxon>
        <taxon>Pedaliaceae</taxon>
        <taxon>Sesamum</taxon>
    </lineage>
</organism>
<sequence length="351" mass="40253">MAIKSLVASHFQQLLSAEPVFPEEMDMENLEDGLTDEDRRFLCDMPMREEVRETVFTIEPESVAGPDGFGAFFYHTCWDFVSEDVFRAVTDFFWGVVLPKSFTATTISLFPKTDNPTSWSKYRPISLCNVTNKICTKLMTIRLGRALLKVLSLSQSGFVPGRLLSDNVLLAQELIHSLESRRADANVIFKLGMAKAYDRNMELLRIFYEHINKYREMINDEKSSFIVRRQVLALQTQSVQNVMGYRLKYLPVTYLGVPLYKGTSIGFPVKRNLHLTLVPYNRNHSAVWYHLCHIRDVVSRLSSGLWATGQKDKIVWTGPVMGCSRREQPGRLSEWLHLDDSFWQISGFACG</sequence>
<name>A0AAW2L6T2_SESRA</name>
<comment type="caution">
    <text evidence="1">The sequence shown here is derived from an EMBL/GenBank/DDBJ whole genome shotgun (WGS) entry which is preliminary data.</text>
</comment>
<protein>
    <recommendedName>
        <fullName evidence="2">Reverse transcriptase domain-containing protein</fullName>
    </recommendedName>
</protein>
<dbReference type="PANTHER" id="PTHR46890">
    <property type="entry name" value="NON-LTR RETROLELEMENT REVERSE TRANSCRIPTASE-LIKE PROTEIN-RELATED"/>
    <property type="match status" value="1"/>
</dbReference>
<dbReference type="EMBL" id="JACGWJ010000026">
    <property type="protein sequence ID" value="KAL0313556.1"/>
    <property type="molecule type" value="Genomic_DNA"/>
</dbReference>
<proteinExistence type="predicted"/>
<dbReference type="AlphaFoldDB" id="A0AAW2L6T2"/>